<dbReference type="GO" id="GO:0000727">
    <property type="term" value="P:double-strand break repair via break-induced replication"/>
    <property type="evidence" value="ECO:0007669"/>
    <property type="project" value="TreeGrafter"/>
</dbReference>
<dbReference type="PANTHER" id="PTHR13451:SF0">
    <property type="entry name" value="CROSSOVER JUNCTION ENDONUCLEASE MUS81"/>
    <property type="match status" value="1"/>
</dbReference>
<dbReference type="SMART" id="SM00891">
    <property type="entry name" value="ERCC4"/>
    <property type="match status" value="1"/>
</dbReference>
<organism evidence="12">
    <name type="scientific">viral metagenome</name>
    <dbReference type="NCBI Taxonomy" id="1070528"/>
    <lineage>
        <taxon>unclassified sequences</taxon>
        <taxon>metagenomes</taxon>
        <taxon>organismal metagenomes</taxon>
    </lineage>
</organism>
<comment type="cofactor">
    <cofactor evidence="1">
        <name>Mg(2+)</name>
        <dbReference type="ChEBI" id="CHEBI:18420"/>
    </cofactor>
</comment>
<dbReference type="GO" id="GO:0048257">
    <property type="term" value="F:3'-flap endonuclease activity"/>
    <property type="evidence" value="ECO:0007669"/>
    <property type="project" value="TreeGrafter"/>
</dbReference>
<dbReference type="GO" id="GO:0046872">
    <property type="term" value="F:metal ion binding"/>
    <property type="evidence" value="ECO:0007669"/>
    <property type="project" value="UniProtKB-KW"/>
</dbReference>
<dbReference type="AlphaFoldDB" id="A0A6C0BVU1"/>
<dbReference type="SUPFAM" id="SSF52980">
    <property type="entry name" value="Restriction endonuclease-like"/>
    <property type="match status" value="1"/>
</dbReference>
<dbReference type="Gene3D" id="1.10.150.670">
    <property type="entry name" value="Crossover junction endonuclease EME1, DNA-binding domain"/>
    <property type="match status" value="1"/>
</dbReference>
<reference evidence="12" key="1">
    <citation type="journal article" date="2020" name="Nature">
        <title>Giant virus diversity and host interactions through global metagenomics.</title>
        <authorList>
            <person name="Schulz F."/>
            <person name="Roux S."/>
            <person name="Paez-Espino D."/>
            <person name="Jungbluth S."/>
            <person name="Walsh D.A."/>
            <person name="Denef V.J."/>
            <person name="McMahon K.D."/>
            <person name="Konstantinidis K.T."/>
            <person name="Eloe-Fadrosh E.A."/>
            <person name="Kyrpides N.C."/>
            <person name="Woyke T."/>
        </authorList>
    </citation>
    <scope>NUCLEOTIDE SEQUENCE</scope>
    <source>
        <strain evidence="12">GVMAG-M-3300020166-18</strain>
    </source>
</reference>
<keyword evidence="10" id="KW-0234">DNA repair</keyword>
<proteinExistence type="inferred from homology"/>
<name>A0A6C0BVU1_9ZZZZ</name>
<comment type="similarity">
    <text evidence="2">Belongs to the XPF family.</text>
</comment>
<sequence length="240" mass="27025">MHLVIDCRENKLIELFSPEAIKVESLNIGDIVFRNDDGQDVVIIERKSVADLAASISDGRYNEQSYRLNACDTKNHNIIYLIEGDIRAQTSHSRITPEVLYSSMTSISLFKGFSLFTTHDVVETSTFIQHMFKKICKNMKDGKQFYNVDAPVGEYIDAMKNAKKSNITSGNVAEIMLSQIPSVSKNIAKIVMGEYRTLGKLMEAISQGDEKLSLLKMKDSKGKERKISKTAIENIKTYLI</sequence>
<dbReference type="InterPro" id="IPR033309">
    <property type="entry name" value="Mus81"/>
</dbReference>
<dbReference type="GO" id="GO:0003677">
    <property type="term" value="F:DNA binding"/>
    <property type="evidence" value="ECO:0007669"/>
    <property type="project" value="InterPro"/>
</dbReference>
<keyword evidence="4" id="KW-0479">Metal-binding</keyword>
<feature type="domain" description="ERCC4" evidence="11">
    <location>
        <begin position="2"/>
        <end position="86"/>
    </location>
</feature>
<dbReference type="InterPro" id="IPR047416">
    <property type="entry name" value="XPF_nuclease_Mus81"/>
</dbReference>
<dbReference type="CDD" id="cd20074">
    <property type="entry name" value="XPF_nuclease_Mus81"/>
    <property type="match status" value="1"/>
</dbReference>
<accession>A0A6C0BVU1</accession>
<keyword evidence="9" id="KW-0233">DNA recombination</keyword>
<dbReference type="PANTHER" id="PTHR13451">
    <property type="entry name" value="CLASS II CROSSOVER JUNCTION ENDONUCLEASE MUS81"/>
    <property type="match status" value="1"/>
</dbReference>
<dbReference type="GO" id="GO:0031573">
    <property type="term" value="P:mitotic intra-S DNA damage checkpoint signaling"/>
    <property type="evidence" value="ECO:0007669"/>
    <property type="project" value="TreeGrafter"/>
</dbReference>
<dbReference type="Pfam" id="PF02732">
    <property type="entry name" value="ERCC4"/>
    <property type="match status" value="1"/>
</dbReference>
<keyword evidence="3" id="KW-0540">Nuclease</keyword>
<evidence type="ECO:0000256" key="1">
    <source>
        <dbReference type="ARBA" id="ARBA00001946"/>
    </source>
</evidence>
<evidence type="ECO:0000256" key="6">
    <source>
        <dbReference type="ARBA" id="ARBA00022763"/>
    </source>
</evidence>
<dbReference type="GO" id="GO:0005634">
    <property type="term" value="C:nucleus"/>
    <property type="evidence" value="ECO:0007669"/>
    <property type="project" value="TreeGrafter"/>
</dbReference>
<keyword evidence="6" id="KW-0227">DNA damage</keyword>
<evidence type="ECO:0000256" key="5">
    <source>
        <dbReference type="ARBA" id="ARBA00022759"/>
    </source>
</evidence>
<evidence type="ECO:0000256" key="10">
    <source>
        <dbReference type="ARBA" id="ARBA00023204"/>
    </source>
</evidence>
<dbReference type="EMBL" id="MN739271">
    <property type="protein sequence ID" value="QHS96555.1"/>
    <property type="molecule type" value="Genomic_DNA"/>
</dbReference>
<dbReference type="Gene3D" id="3.40.50.10130">
    <property type="match status" value="1"/>
</dbReference>
<dbReference type="InterPro" id="IPR006166">
    <property type="entry name" value="ERCC4_domain"/>
</dbReference>
<evidence type="ECO:0000313" key="12">
    <source>
        <dbReference type="EMBL" id="QHS96555.1"/>
    </source>
</evidence>
<dbReference type="InterPro" id="IPR042530">
    <property type="entry name" value="EME1/EME2_C"/>
</dbReference>
<keyword evidence="5" id="KW-0255">Endonuclease</keyword>
<evidence type="ECO:0000256" key="8">
    <source>
        <dbReference type="ARBA" id="ARBA00022842"/>
    </source>
</evidence>
<dbReference type="GO" id="GO:0008821">
    <property type="term" value="F:crossover junction DNA endonuclease activity"/>
    <property type="evidence" value="ECO:0007669"/>
    <property type="project" value="InterPro"/>
</dbReference>
<evidence type="ECO:0000256" key="4">
    <source>
        <dbReference type="ARBA" id="ARBA00022723"/>
    </source>
</evidence>
<keyword evidence="8" id="KW-0460">Magnesium</keyword>
<evidence type="ECO:0000256" key="2">
    <source>
        <dbReference type="ARBA" id="ARBA00010015"/>
    </source>
</evidence>
<evidence type="ECO:0000256" key="7">
    <source>
        <dbReference type="ARBA" id="ARBA00022801"/>
    </source>
</evidence>
<dbReference type="GO" id="GO:0006308">
    <property type="term" value="P:DNA catabolic process"/>
    <property type="evidence" value="ECO:0007669"/>
    <property type="project" value="InterPro"/>
</dbReference>
<evidence type="ECO:0000256" key="3">
    <source>
        <dbReference type="ARBA" id="ARBA00022722"/>
    </source>
</evidence>
<evidence type="ECO:0000256" key="9">
    <source>
        <dbReference type="ARBA" id="ARBA00023172"/>
    </source>
</evidence>
<evidence type="ECO:0000259" key="11">
    <source>
        <dbReference type="SMART" id="SM00891"/>
    </source>
</evidence>
<protein>
    <recommendedName>
        <fullName evidence="11">ERCC4 domain-containing protein</fullName>
    </recommendedName>
</protein>
<dbReference type="GO" id="GO:0048476">
    <property type="term" value="C:Holliday junction resolvase complex"/>
    <property type="evidence" value="ECO:0007669"/>
    <property type="project" value="TreeGrafter"/>
</dbReference>
<keyword evidence="7" id="KW-0378">Hydrolase</keyword>
<dbReference type="GO" id="GO:0000712">
    <property type="term" value="P:resolution of meiotic recombination intermediates"/>
    <property type="evidence" value="ECO:0007669"/>
    <property type="project" value="TreeGrafter"/>
</dbReference>
<dbReference type="InterPro" id="IPR011335">
    <property type="entry name" value="Restrct_endonuc-II-like"/>
</dbReference>